<protein>
    <submittedName>
        <fullName evidence="13">ATP-binding cassette subfamily B protein</fullName>
    </submittedName>
</protein>
<feature type="transmembrane region" description="Helical" evidence="10">
    <location>
        <begin position="291"/>
        <end position="313"/>
    </location>
</feature>
<dbReference type="CDD" id="cd07346">
    <property type="entry name" value="ABC_6TM_exporters"/>
    <property type="match status" value="1"/>
</dbReference>
<keyword evidence="2" id="KW-0813">Transport</keyword>
<dbReference type="EMBL" id="QJSW01000004">
    <property type="protein sequence ID" value="PYE50302.1"/>
    <property type="molecule type" value="Genomic_DNA"/>
</dbReference>
<dbReference type="Pfam" id="PF00664">
    <property type="entry name" value="ABC_membrane"/>
    <property type="match status" value="1"/>
</dbReference>
<dbReference type="InterPro" id="IPR036640">
    <property type="entry name" value="ABC1_TM_sf"/>
</dbReference>
<keyword evidence="9 10" id="KW-0472">Membrane</keyword>
<sequence>MLLNFRSEPGSFRRRAEIRHGKVTQQRATSWYKMHFNTLQDTVQFEGVRAMPKTEKRSMAWLLQYLKPVKGKLAVLLIMLLASTGLQLLNPQIIQRFIDTAATEGVLSDLIKLAALFLLVAVMNQLITIAVSYLGNDVAWRATNRMRGDLLKHCLRLDMRFHNVKTPGEMIERVDGDVTSISNFFAMFIVQVIGSFVLLAGILGFMFTINVPIAIVMTAFTLLSILFMVIIRNLGVESSKNERAASASLFSLIEERIAGIEDVQANGHVPYVMNRFYRTMRAVFLRGRKAWLLRVVPWNTTVIMFIISVTVVLLLGVHYYIEGMISLGTLFLIYQYSQMLNEPIELLGDQVQEFQKAKSGMLRSRELLSMRSEIEDGTEEQLPDGPLGLKFSQVHFSYNAEKPVLQNITFEVKPGERLGIIGRTGSGKSSLSRILLRLYNLDQGTIHIGGTDITKLSMQALYRRVGMVTQDVQLFDGTLRDNLTLFNSEVSDVMIKQTTERLGLHHWIDTQPDGLDTHLHAGGASLSAGEAQLFALTRVFLTEPSLVILDEPSSRLDAATESMLQAAIDELMKRSTGIIIAHRLATLEKVDKIMVLGEGKLLEFGDRQELANDSSSHYARLLVTGREEELA</sequence>
<dbReference type="InterPro" id="IPR011527">
    <property type="entry name" value="ABC1_TM_dom"/>
</dbReference>
<keyword evidence="8 10" id="KW-1133">Transmembrane helix</keyword>
<dbReference type="SUPFAM" id="SSF52540">
    <property type="entry name" value="P-loop containing nucleoside triphosphate hydrolases"/>
    <property type="match status" value="1"/>
</dbReference>
<reference evidence="13 14" key="1">
    <citation type="submission" date="2018-06" db="EMBL/GenBank/DDBJ databases">
        <title>Genomic Encyclopedia of Type Strains, Phase III (KMG-III): the genomes of soil and plant-associated and newly described type strains.</title>
        <authorList>
            <person name="Whitman W."/>
        </authorList>
    </citation>
    <scope>NUCLEOTIDE SEQUENCE [LARGE SCALE GENOMIC DNA]</scope>
    <source>
        <strain evidence="13 14">CECT 7022</strain>
    </source>
</reference>
<evidence type="ECO:0000259" key="12">
    <source>
        <dbReference type="PROSITE" id="PS50929"/>
    </source>
</evidence>
<keyword evidence="6" id="KW-0378">Hydrolase</keyword>
<evidence type="ECO:0000256" key="7">
    <source>
        <dbReference type="ARBA" id="ARBA00022840"/>
    </source>
</evidence>
<dbReference type="InterPro" id="IPR039421">
    <property type="entry name" value="Type_1_exporter"/>
</dbReference>
<dbReference type="GO" id="GO:0016887">
    <property type="term" value="F:ATP hydrolysis activity"/>
    <property type="evidence" value="ECO:0007669"/>
    <property type="project" value="InterPro"/>
</dbReference>
<dbReference type="PANTHER" id="PTHR43394">
    <property type="entry name" value="ATP-DEPENDENT PERMEASE MDL1, MITOCHONDRIAL"/>
    <property type="match status" value="1"/>
</dbReference>
<comment type="caution">
    <text evidence="13">The sequence shown here is derived from an EMBL/GenBank/DDBJ whole genome shotgun (WGS) entry which is preliminary data.</text>
</comment>
<proteinExistence type="predicted"/>
<accession>A0A2V4VBA1</accession>
<evidence type="ECO:0000256" key="9">
    <source>
        <dbReference type="ARBA" id="ARBA00023136"/>
    </source>
</evidence>
<dbReference type="GO" id="GO:0008234">
    <property type="term" value="F:cysteine-type peptidase activity"/>
    <property type="evidence" value="ECO:0007669"/>
    <property type="project" value="UniProtKB-KW"/>
</dbReference>
<dbReference type="InterPro" id="IPR003593">
    <property type="entry name" value="AAA+_ATPase"/>
</dbReference>
<evidence type="ECO:0000256" key="3">
    <source>
        <dbReference type="ARBA" id="ARBA00022475"/>
    </source>
</evidence>
<dbReference type="GO" id="GO:0005524">
    <property type="term" value="F:ATP binding"/>
    <property type="evidence" value="ECO:0007669"/>
    <property type="project" value="UniProtKB-KW"/>
</dbReference>
<dbReference type="FunFam" id="3.40.50.300:FF:000299">
    <property type="entry name" value="ABC transporter ATP-binding protein/permease"/>
    <property type="match status" value="1"/>
</dbReference>
<evidence type="ECO:0000256" key="5">
    <source>
        <dbReference type="ARBA" id="ARBA00022741"/>
    </source>
</evidence>
<comment type="subcellular location">
    <subcellularLocation>
        <location evidence="1">Cell membrane</location>
        <topology evidence="1">Multi-pass membrane protein</topology>
    </subcellularLocation>
</comment>
<evidence type="ECO:0000256" key="2">
    <source>
        <dbReference type="ARBA" id="ARBA00022448"/>
    </source>
</evidence>
<evidence type="ECO:0000313" key="14">
    <source>
        <dbReference type="Proteomes" id="UP000247790"/>
    </source>
</evidence>
<dbReference type="PANTHER" id="PTHR43394:SF1">
    <property type="entry name" value="ATP-BINDING CASSETTE SUB-FAMILY B MEMBER 10, MITOCHONDRIAL"/>
    <property type="match status" value="1"/>
</dbReference>
<evidence type="ECO:0000256" key="1">
    <source>
        <dbReference type="ARBA" id="ARBA00004651"/>
    </source>
</evidence>
<dbReference type="Gene3D" id="1.20.1560.10">
    <property type="entry name" value="ABC transporter type 1, transmembrane domain"/>
    <property type="match status" value="1"/>
</dbReference>
<evidence type="ECO:0000256" key="8">
    <source>
        <dbReference type="ARBA" id="ARBA00022989"/>
    </source>
</evidence>
<organism evidence="13 14">
    <name type="scientific">Paenibacillus barcinonensis</name>
    <dbReference type="NCBI Taxonomy" id="198119"/>
    <lineage>
        <taxon>Bacteria</taxon>
        <taxon>Bacillati</taxon>
        <taxon>Bacillota</taxon>
        <taxon>Bacilli</taxon>
        <taxon>Bacillales</taxon>
        <taxon>Paenibacillaceae</taxon>
        <taxon>Paenibacillus</taxon>
    </lineage>
</organism>
<feature type="transmembrane region" description="Helical" evidence="10">
    <location>
        <begin position="73"/>
        <end position="94"/>
    </location>
</feature>
<keyword evidence="6" id="KW-0788">Thiol protease</keyword>
<keyword evidence="4 10" id="KW-0812">Transmembrane</keyword>
<feature type="transmembrane region" description="Helical" evidence="10">
    <location>
        <begin position="184"/>
        <end position="207"/>
    </location>
</feature>
<evidence type="ECO:0000313" key="13">
    <source>
        <dbReference type="EMBL" id="PYE50302.1"/>
    </source>
</evidence>
<name>A0A2V4VBA1_PAEBA</name>
<feature type="domain" description="ABC transmembrane type-1" evidence="12">
    <location>
        <begin position="74"/>
        <end position="356"/>
    </location>
</feature>
<keyword evidence="3" id="KW-1003">Cell membrane</keyword>
<dbReference type="AlphaFoldDB" id="A0A2V4VBA1"/>
<dbReference type="Proteomes" id="UP000247790">
    <property type="component" value="Unassembled WGS sequence"/>
</dbReference>
<keyword evidence="7 13" id="KW-0067">ATP-binding</keyword>
<dbReference type="Pfam" id="PF00005">
    <property type="entry name" value="ABC_tran"/>
    <property type="match status" value="1"/>
</dbReference>
<feature type="transmembrane region" description="Helical" evidence="10">
    <location>
        <begin position="213"/>
        <end position="231"/>
    </location>
</feature>
<feature type="transmembrane region" description="Helical" evidence="10">
    <location>
        <begin position="114"/>
        <end position="135"/>
    </location>
</feature>
<feature type="domain" description="ABC transporter" evidence="11">
    <location>
        <begin position="389"/>
        <end position="623"/>
    </location>
</feature>
<dbReference type="Gene3D" id="3.40.50.300">
    <property type="entry name" value="P-loop containing nucleotide triphosphate hydrolases"/>
    <property type="match status" value="1"/>
</dbReference>
<evidence type="ECO:0000256" key="4">
    <source>
        <dbReference type="ARBA" id="ARBA00022692"/>
    </source>
</evidence>
<evidence type="ECO:0000259" key="11">
    <source>
        <dbReference type="PROSITE" id="PS50893"/>
    </source>
</evidence>
<keyword evidence="6" id="KW-0645">Protease</keyword>
<evidence type="ECO:0000256" key="10">
    <source>
        <dbReference type="SAM" id="Phobius"/>
    </source>
</evidence>
<dbReference type="SMART" id="SM00382">
    <property type="entry name" value="AAA"/>
    <property type="match status" value="1"/>
</dbReference>
<dbReference type="PROSITE" id="PS50929">
    <property type="entry name" value="ABC_TM1F"/>
    <property type="match status" value="1"/>
</dbReference>
<gene>
    <name evidence="13" type="ORF">DFQ00_104261</name>
</gene>
<dbReference type="PROSITE" id="PS50893">
    <property type="entry name" value="ABC_TRANSPORTER_2"/>
    <property type="match status" value="1"/>
</dbReference>
<dbReference type="SUPFAM" id="SSF90123">
    <property type="entry name" value="ABC transporter transmembrane region"/>
    <property type="match status" value="1"/>
</dbReference>
<keyword evidence="5" id="KW-0547">Nucleotide-binding</keyword>
<dbReference type="GO" id="GO:0015421">
    <property type="term" value="F:ABC-type oligopeptide transporter activity"/>
    <property type="evidence" value="ECO:0007669"/>
    <property type="project" value="TreeGrafter"/>
</dbReference>
<evidence type="ECO:0000256" key="6">
    <source>
        <dbReference type="ARBA" id="ARBA00022807"/>
    </source>
</evidence>
<dbReference type="InterPro" id="IPR027417">
    <property type="entry name" value="P-loop_NTPase"/>
</dbReference>
<dbReference type="GO" id="GO:0005886">
    <property type="term" value="C:plasma membrane"/>
    <property type="evidence" value="ECO:0007669"/>
    <property type="project" value="UniProtKB-SubCell"/>
</dbReference>
<dbReference type="InterPro" id="IPR003439">
    <property type="entry name" value="ABC_transporter-like_ATP-bd"/>
</dbReference>